<keyword evidence="7 8" id="KW-0472">Membrane</keyword>
<proteinExistence type="predicted"/>
<feature type="transmembrane region" description="Helical" evidence="8">
    <location>
        <begin position="114"/>
        <end position="132"/>
    </location>
</feature>
<evidence type="ECO:0000256" key="4">
    <source>
        <dbReference type="ARBA" id="ARBA00022679"/>
    </source>
</evidence>
<evidence type="ECO:0000256" key="5">
    <source>
        <dbReference type="ARBA" id="ARBA00022692"/>
    </source>
</evidence>
<feature type="domain" description="Glycosyltransferase RgtA/B/C/D-like" evidence="9">
    <location>
        <begin position="60"/>
        <end position="221"/>
    </location>
</feature>
<evidence type="ECO:0000256" key="3">
    <source>
        <dbReference type="ARBA" id="ARBA00022676"/>
    </source>
</evidence>
<name>A0A150X2P1_9BACT</name>
<feature type="transmembrane region" description="Helical" evidence="8">
    <location>
        <begin position="291"/>
        <end position="309"/>
    </location>
</feature>
<dbReference type="PANTHER" id="PTHR33908:SF3">
    <property type="entry name" value="UNDECAPRENYL PHOSPHATE-ALPHA-4-AMINO-4-DEOXY-L-ARABINOSE ARABINOSYL TRANSFERASE"/>
    <property type="match status" value="1"/>
</dbReference>
<accession>A0A150X2P1</accession>
<feature type="transmembrane region" description="Helical" evidence="8">
    <location>
        <begin position="257"/>
        <end position="279"/>
    </location>
</feature>
<feature type="transmembrane region" description="Helical" evidence="8">
    <location>
        <begin position="81"/>
        <end position="102"/>
    </location>
</feature>
<keyword evidence="11" id="KW-1185">Reference proteome</keyword>
<dbReference type="GO" id="GO:0005886">
    <property type="term" value="C:plasma membrane"/>
    <property type="evidence" value="ECO:0007669"/>
    <property type="project" value="UniProtKB-SubCell"/>
</dbReference>
<feature type="transmembrane region" description="Helical" evidence="8">
    <location>
        <begin position="204"/>
        <end position="222"/>
    </location>
</feature>
<feature type="transmembrane region" description="Helical" evidence="8">
    <location>
        <begin position="405"/>
        <end position="425"/>
    </location>
</feature>
<evidence type="ECO:0000256" key="1">
    <source>
        <dbReference type="ARBA" id="ARBA00004651"/>
    </source>
</evidence>
<dbReference type="GO" id="GO:0009103">
    <property type="term" value="P:lipopolysaccharide biosynthetic process"/>
    <property type="evidence" value="ECO:0007669"/>
    <property type="project" value="UniProtKB-ARBA"/>
</dbReference>
<evidence type="ECO:0000256" key="2">
    <source>
        <dbReference type="ARBA" id="ARBA00022475"/>
    </source>
</evidence>
<evidence type="ECO:0000313" key="10">
    <source>
        <dbReference type="EMBL" id="KYG72872.1"/>
    </source>
</evidence>
<dbReference type="InterPro" id="IPR038731">
    <property type="entry name" value="RgtA/B/C-like"/>
</dbReference>
<feature type="transmembrane region" description="Helical" evidence="8">
    <location>
        <begin position="346"/>
        <end position="366"/>
    </location>
</feature>
<evidence type="ECO:0000256" key="8">
    <source>
        <dbReference type="SAM" id="Phobius"/>
    </source>
</evidence>
<dbReference type="GO" id="GO:0010041">
    <property type="term" value="P:response to iron(III) ion"/>
    <property type="evidence" value="ECO:0007669"/>
    <property type="project" value="TreeGrafter"/>
</dbReference>
<dbReference type="EMBL" id="LRDB01000050">
    <property type="protein sequence ID" value="KYG72872.1"/>
    <property type="molecule type" value="Genomic_DNA"/>
</dbReference>
<reference evidence="10 11" key="1">
    <citation type="submission" date="2016-01" db="EMBL/GenBank/DDBJ databases">
        <title>Genome sequencing of Roseivirga echinicomitans KMM 6058.</title>
        <authorList>
            <person name="Selvaratnam C."/>
            <person name="Thevarajoo S."/>
            <person name="Goh K.M."/>
            <person name="Ee R."/>
            <person name="Chan K.-G."/>
            <person name="Chong C.S."/>
        </authorList>
    </citation>
    <scope>NUCLEOTIDE SEQUENCE [LARGE SCALE GENOMIC DNA]</scope>
    <source>
        <strain evidence="10 11">KMM 6058</strain>
    </source>
</reference>
<feature type="transmembrane region" description="Helical" evidence="8">
    <location>
        <begin position="378"/>
        <end position="393"/>
    </location>
</feature>
<dbReference type="Proteomes" id="UP000075615">
    <property type="component" value="Unassembled WGS sequence"/>
</dbReference>
<keyword evidence="5 8" id="KW-0812">Transmembrane</keyword>
<dbReference type="OrthoDB" id="9792789at2"/>
<evidence type="ECO:0000256" key="7">
    <source>
        <dbReference type="ARBA" id="ARBA00023136"/>
    </source>
</evidence>
<dbReference type="PANTHER" id="PTHR33908">
    <property type="entry name" value="MANNOSYLTRANSFERASE YKCB-RELATED"/>
    <property type="match status" value="1"/>
</dbReference>
<keyword evidence="3" id="KW-0328">Glycosyltransferase</keyword>
<evidence type="ECO:0000259" key="9">
    <source>
        <dbReference type="Pfam" id="PF13231"/>
    </source>
</evidence>
<organism evidence="10 11">
    <name type="scientific">Roseivirga echinicomitans</name>
    <dbReference type="NCBI Taxonomy" id="296218"/>
    <lineage>
        <taxon>Bacteria</taxon>
        <taxon>Pseudomonadati</taxon>
        <taxon>Bacteroidota</taxon>
        <taxon>Cytophagia</taxon>
        <taxon>Cytophagales</taxon>
        <taxon>Roseivirgaceae</taxon>
        <taxon>Roseivirga</taxon>
    </lineage>
</organism>
<dbReference type="RefSeq" id="WP_068417536.1">
    <property type="nucleotide sequence ID" value="NZ_LRDB01000050.1"/>
</dbReference>
<evidence type="ECO:0000313" key="11">
    <source>
        <dbReference type="Proteomes" id="UP000075615"/>
    </source>
</evidence>
<feature type="transmembrane region" description="Helical" evidence="8">
    <location>
        <begin position="315"/>
        <end position="334"/>
    </location>
</feature>
<keyword evidence="2" id="KW-1003">Cell membrane</keyword>
<evidence type="ECO:0000256" key="6">
    <source>
        <dbReference type="ARBA" id="ARBA00022989"/>
    </source>
</evidence>
<dbReference type="STRING" id="296218.AWN68_09230"/>
<dbReference type="InterPro" id="IPR050297">
    <property type="entry name" value="LipidA_mod_glycosyltrf_83"/>
</dbReference>
<comment type="caution">
    <text evidence="10">The sequence shown here is derived from an EMBL/GenBank/DDBJ whole genome shotgun (WGS) entry which is preliminary data.</text>
</comment>
<gene>
    <name evidence="10" type="ORF">AWN68_09230</name>
</gene>
<comment type="subcellular location">
    <subcellularLocation>
        <location evidence="1">Cell membrane</location>
        <topology evidence="1">Multi-pass membrane protein</topology>
    </subcellularLocation>
</comment>
<feature type="transmembrane region" description="Helical" evidence="8">
    <location>
        <begin position="163"/>
        <end position="192"/>
    </location>
</feature>
<keyword evidence="6 8" id="KW-1133">Transmembrane helix</keyword>
<keyword evidence="4" id="KW-0808">Transferase</keyword>
<dbReference type="Pfam" id="PF13231">
    <property type="entry name" value="PMT_2"/>
    <property type="match status" value="1"/>
</dbReference>
<protein>
    <recommendedName>
        <fullName evidence="9">Glycosyltransferase RgtA/B/C/D-like domain-containing protein</fullName>
    </recommendedName>
</protein>
<sequence>MNKQKSLLLILVLAVAVCYANISGLDVYALDEAKNAEAAREMFESGDYVVPYYNYQLRTDKPPLHYYFMAAGYAIFGVTEFGARLFSSLMGVFTIMITFLFARKHFGEKAGLNAALVLISSIHLALQFHMSVPDPYLVFFMTWAFYSFYEAYKTNNKWQLLSFYFAIGCGVLTKGPVAIGLPGLAALIFLFSQKDFKWKTIWRLQPFGGLLLALLISVPWFYAVHIQTNGAWTEEFFFKHNFSRFSDSMEGHSGSPLLTFAFVFGLGMLAFIPFSVQSFKNAWKEKQDSAMMYVLISASVIVVFFAISSTKLPNYTVPSYPLIAILIGAYIAKIDNQWFAKLGNRIGLFFYAILLIVFPIGIYFALQGDKSLGELTNLAFYFIPLSVVGVFIFKQGIARKSIESVLWMNISVWCVTIMLFFHLIFPQVDGQNPVQQTLPEMDTSKMIIAFKRLNPAFVFALQREIPMYNDVETIKQIMGSQPSGYLISRTEFQEELESIPGLEFQDKARDLFENPTTLVMRWGMDY</sequence>
<dbReference type="GO" id="GO:0016763">
    <property type="term" value="F:pentosyltransferase activity"/>
    <property type="evidence" value="ECO:0007669"/>
    <property type="project" value="TreeGrafter"/>
</dbReference>
<dbReference type="AlphaFoldDB" id="A0A150X2P1"/>